<keyword evidence="2" id="KW-0560">Oxidoreductase</keyword>
<keyword evidence="6" id="KW-1185">Reference proteome</keyword>
<evidence type="ECO:0000313" key="6">
    <source>
        <dbReference type="Proteomes" id="UP000179860"/>
    </source>
</evidence>
<evidence type="ECO:0000256" key="2">
    <source>
        <dbReference type="ARBA" id="ARBA00023002"/>
    </source>
</evidence>
<keyword evidence="3" id="KW-0520">NAD</keyword>
<dbReference type="EMBL" id="CP017562">
    <property type="protein sequence ID" value="APA87251.1"/>
    <property type="molecule type" value="Genomic_DNA"/>
</dbReference>
<dbReference type="Proteomes" id="UP000179860">
    <property type="component" value="Chromosome 2"/>
</dbReference>
<proteinExistence type="inferred from homology"/>
<reference evidence="5" key="2">
    <citation type="submission" date="2021-06" db="EMBL/GenBank/DDBJ databases">
        <authorList>
            <person name="Rogers T.H."/>
            <person name="Ramsay J.P."/>
            <person name="Wang P."/>
            <person name="Terpolilli J."/>
        </authorList>
    </citation>
    <scope>NUCLEOTIDE SEQUENCE [LARGE SCALE GENOMIC DNA]</scope>
    <source>
        <strain evidence="5">WSM5005</strain>
    </source>
</reference>
<reference evidence="5" key="1">
    <citation type="submission" date="2016-09" db="EMBL/GenBank/DDBJ databases">
        <title>The Complete Genome of Burkholderia sprentiae wsm5005.</title>
        <authorList>
            <person name="De Meyer S."/>
            <person name="Wang P."/>
            <person name="Terpolilli J."/>
        </authorList>
    </citation>
    <scope>NUCLEOTIDE SEQUENCE [LARGE SCALE GENOMIC DNA]</scope>
    <source>
        <strain evidence="5">WSM5005</strain>
    </source>
</reference>
<dbReference type="Pfam" id="PF01370">
    <property type="entry name" value="Epimerase"/>
    <property type="match status" value="1"/>
</dbReference>
<dbReference type="GO" id="GO:0016491">
    <property type="term" value="F:oxidoreductase activity"/>
    <property type="evidence" value="ECO:0007669"/>
    <property type="project" value="UniProtKB-KW"/>
</dbReference>
<dbReference type="SUPFAM" id="SSF51735">
    <property type="entry name" value="NAD(P)-binding Rossmann-fold domains"/>
    <property type="match status" value="1"/>
</dbReference>
<dbReference type="InterPro" id="IPR036291">
    <property type="entry name" value="NAD(P)-bd_dom_sf"/>
</dbReference>
<dbReference type="Gene3D" id="3.40.50.720">
    <property type="entry name" value="NAD(P)-binding Rossmann-like Domain"/>
    <property type="match status" value="1"/>
</dbReference>
<name>A0A1I9YLR8_9BURK</name>
<dbReference type="KEGG" id="pspw:BJG93_17080"/>
<accession>A0A1I9YLR8</accession>
<organism evidence="5 6">
    <name type="scientific">Paraburkholderia sprentiae WSM5005</name>
    <dbReference type="NCBI Taxonomy" id="754502"/>
    <lineage>
        <taxon>Bacteria</taxon>
        <taxon>Pseudomonadati</taxon>
        <taxon>Pseudomonadota</taxon>
        <taxon>Betaproteobacteria</taxon>
        <taxon>Burkholderiales</taxon>
        <taxon>Burkholderiaceae</taxon>
        <taxon>Paraburkholderia</taxon>
    </lineage>
</organism>
<dbReference type="PANTHER" id="PTHR43103:SF5">
    <property type="entry name" value="4-EPIMERASE, PUTATIVE (AFU_ORTHOLOGUE AFUA_7G00360)-RELATED"/>
    <property type="match status" value="1"/>
</dbReference>
<evidence type="ECO:0000259" key="4">
    <source>
        <dbReference type="Pfam" id="PF01370"/>
    </source>
</evidence>
<dbReference type="PANTHER" id="PTHR43103">
    <property type="entry name" value="NUCLEOSIDE-DIPHOSPHATE-SUGAR EPIMERASE"/>
    <property type="match status" value="1"/>
</dbReference>
<feature type="domain" description="NAD-dependent epimerase/dehydratase" evidence="4">
    <location>
        <begin position="19"/>
        <end position="176"/>
    </location>
</feature>
<dbReference type="AlphaFoldDB" id="A0A1I9YLR8"/>
<dbReference type="InterPro" id="IPR001509">
    <property type="entry name" value="Epimerase_deHydtase"/>
</dbReference>
<evidence type="ECO:0000256" key="1">
    <source>
        <dbReference type="ARBA" id="ARBA00007637"/>
    </source>
</evidence>
<dbReference type="RefSeq" id="WP_027193878.1">
    <property type="nucleotide sequence ID" value="NZ_CP017562.2"/>
</dbReference>
<protein>
    <submittedName>
        <fullName evidence="5">NAD(P)-dependent oxidoreductase</fullName>
    </submittedName>
</protein>
<evidence type="ECO:0000256" key="3">
    <source>
        <dbReference type="ARBA" id="ARBA00023027"/>
    </source>
</evidence>
<dbReference type="STRING" id="754502.BJG93_17080"/>
<dbReference type="OrthoDB" id="8770295at2"/>
<evidence type="ECO:0000313" key="5">
    <source>
        <dbReference type="EMBL" id="APA87251.1"/>
    </source>
</evidence>
<comment type="similarity">
    <text evidence="1">Belongs to the NAD(P)-dependent epimerase/dehydratase family.</text>
</comment>
<dbReference type="CDD" id="cd08946">
    <property type="entry name" value="SDR_e"/>
    <property type="match status" value="1"/>
</dbReference>
<sequence length="284" mass="31176">MTDLNVDRSAAKKPFRRLLLTGAAGNLGKQLRPALAQWADIVRVSDIASLGEVAAHEEACVVNLAGEAAVHALLEGVDAVVHLGGISVEAPFDELLEANIRGLYNLYSAAQKQGVKRIIYASSNHAVGFHPVTSVLDTEAPLRPDGLYGVTKCFGESLSRYYFDRFGLETVCLRIGSSFEKPKTARMLVTYLSYRDFIELVRCSLFTNRVGHAIVYGVSNNRISWVDNTNAAFLGYRPQDSSAQFEHLFPPSAPDTRFDDPTQLYQGGPFVLAGPMEPKREPKQ</sequence>
<gene>
    <name evidence="5" type="ORF">BJG93_17080</name>
</gene>